<name>B2IHL2_BEII9</name>
<evidence type="ECO:0000313" key="6">
    <source>
        <dbReference type="EMBL" id="ACB94533.1"/>
    </source>
</evidence>
<dbReference type="InterPro" id="IPR000835">
    <property type="entry name" value="HTH_MarR-typ"/>
</dbReference>
<evidence type="ECO:0000313" key="7">
    <source>
        <dbReference type="Proteomes" id="UP000001695"/>
    </source>
</evidence>
<dbReference type="GO" id="GO:0003700">
    <property type="term" value="F:DNA-binding transcription factor activity"/>
    <property type="evidence" value="ECO:0007669"/>
    <property type="project" value="InterPro"/>
</dbReference>
<dbReference type="Proteomes" id="UP000001695">
    <property type="component" value="Chromosome"/>
</dbReference>
<feature type="domain" description="HTH marR-type" evidence="5">
    <location>
        <begin position="44"/>
        <end position="180"/>
    </location>
</feature>
<dbReference type="InterPro" id="IPR036390">
    <property type="entry name" value="WH_DNA-bd_sf"/>
</dbReference>
<keyword evidence="3" id="KW-0804">Transcription</keyword>
<dbReference type="PROSITE" id="PS50995">
    <property type="entry name" value="HTH_MARR_2"/>
    <property type="match status" value="1"/>
</dbReference>
<keyword evidence="2" id="KW-0238">DNA-binding</keyword>
<dbReference type="STRING" id="395963.Bind_0883"/>
<dbReference type="Pfam" id="PF13463">
    <property type="entry name" value="HTH_27"/>
    <property type="match status" value="1"/>
</dbReference>
<accession>B2IHL2</accession>
<sequence length="190" mass="21926">MSNPQKVEVSRGHSPVRAFRAPVGETRPQAQDSHLRTPDVRPVYLEALTLVERLHRRLLDIIKDEFDRRGRSDINSVQALLLYNIGDKELTAGELRTRGYYLGSNVSYNVKKLVEAGYLHHARSRIDRRSVRISLTEKGRSVHEIVAALYDKHVTTVEQIGGLSVDEFSKLNHALLRLERFWTDQIRYRL</sequence>
<dbReference type="HOGENOM" id="CLU_109241_0_0_5"/>
<evidence type="ECO:0000256" key="2">
    <source>
        <dbReference type="ARBA" id="ARBA00023125"/>
    </source>
</evidence>
<dbReference type="OrthoDB" id="9793286at2"/>
<feature type="region of interest" description="Disordered" evidence="4">
    <location>
        <begin position="1"/>
        <end position="33"/>
    </location>
</feature>
<evidence type="ECO:0000256" key="4">
    <source>
        <dbReference type="SAM" id="MobiDB-lite"/>
    </source>
</evidence>
<dbReference type="PROSITE" id="PS01117">
    <property type="entry name" value="HTH_MARR_1"/>
    <property type="match status" value="1"/>
</dbReference>
<gene>
    <name evidence="6" type="ordered locus">Bind_0883</name>
</gene>
<protein>
    <submittedName>
        <fullName evidence="6">Transcriptional regulator, MarR family</fullName>
    </submittedName>
</protein>
<evidence type="ECO:0000259" key="5">
    <source>
        <dbReference type="PROSITE" id="PS50995"/>
    </source>
</evidence>
<dbReference type="PANTHER" id="PTHR33164:SF102">
    <property type="entry name" value="TRANSCRIPTIONAL REGULATORY PROTEIN"/>
    <property type="match status" value="1"/>
</dbReference>
<dbReference type="GO" id="GO:0006950">
    <property type="term" value="P:response to stress"/>
    <property type="evidence" value="ECO:0007669"/>
    <property type="project" value="TreeGrafter"/>
</dbReference>
<dbReference type="PANTHER" id="PTHR33164">
    <property type="entry name" value="TRANSCRIPTIONAL REGULATOR, MARR FAMILY"/>
    <property type="match status" value="1"/>
</dbReference>
<dbReference type="InterPro" id="IPR036388">
    <property type="entry name" value="WH-like_DNA-bd_sf"/>
</dbReference>
<evidence type="ECO:0000256" key="3">
    <source>
        <dbReference type="ARBA" id="ARBA00023163"/>
    </source>
</evidence>
<evidence type="ECO:0000256" key="1">
    <source>
        <dbReference type="ARBA" id="ARBA00023015"/>
    </source>
</evidence>
<keyword evidence="1" id="KW-0805">Transcription regulation</keyword>
<reference evidence="7" key="1">
    <citation type="submission" date="2008-03" db="EMBL/GenBank/DDBJ databases">
        <title>Complete sequence of chromosome of Beijerinckia indica subsp. indica ATCC 9039.</title>
        <authorList>
            <consortium name="US DOE Joint Genome Institute"/>
            <person name="Copeland A."/>
            <person name="Lucas S."/>
            <person name="Lapidus A."/>
            <person name="Glavina del Rio T."/>
            <person name="Dalin E."/>
            <person name="Tice H."/>
            <person name="Bruce D."/>
            <person name="Goodwin L."/>
            <person name="Pitluck S."/>
            <person name="LaButti K."/>
            <person name="Schmutz J."/>
            <person name="Larimer F."/>
            <person name="Land M."/>
            <person name="Hauser L."/>
            <person name="Kyrpides N."/>
            <person name="Mikhailova N."/>
            <person name="Dunfield P.F."/>
            <person name="Dedysh S.N."/>
            <person name="Liesack W."/>
            <person name="Saw J.H."/>
            <person name="Alam M."/>
            <person name="Chen Y."/>
            <person name="Murrell J.C."/>
            <person name="Richardson P."/>
        </authorList>
    </citation>
    <scope>NUCLEOTIDE SEQUENCE [LARGE SCALE GENOMIC DNA]</scope>
    <source>
        <strain evidence="7">ATCC 9039 / DSM 1715 / NCIMB 8712</strain>
    </source>
</reference>
<dbReference type="EMBL" id="CP001016">
    <property type="protein sequence ID" value="ACB94533.1"/>
    <property type="molecule type" value="Genomic_DNA"/>
</dbReference>
<dbReference type="eggNOG" id="COG1846">
    <property type="taxonomic scope" value="Bacteria"/>
</dbReference>
<dbReference type="SUPFAM" id="SSF46785">
    <property type="entry name" value="Winged helix' DNA-binding domain"/>
    <property type="match status" value="1"/>
</dbReference>
<dbReference type="KEGG" id="bid:Bind_0883"/>
<reference evidence="6 7" key="2">
    <citation type="journal article" date="2010" name="J. Bacteriol.">
        <title>Complete genome sequence of Beijerinckia indica subsp. indica.</title>
        <authorList>
            <person name="Tamas I."/>
            <person name="Dedysh S.N."/>
            <person name="Liesack W."/>
            <person name="Stott M.B."/>
            <person name="Alam M."/>
            <person name="Murrell J.C."/>
            <person name="Dunfield P.F."/>
        </authorList>
    </citation>
    <scope>NUCLEOTIDE SEQUENCE [LARGE SCALE GENOMIC DNA]</scope>
    <source>
        <strain evidence="7">ATCC 9039 / DSM 1715 / NCIMB 8712</strain>
    </source>
</reference>
<dbReference type="RefSeq" id="WP_012383890.1">
    <property type="nucleotide sequence ID" value="NC_010581.1"/>
</dbReference>
<dbReference type="Gene3D" id="1.10.10.10">
    <property type="entry name" value="Winged helix-like DNA-binding domain superfamily/Winged helix DNA-binding domain"/>
    <property type="match status" value="1"/>
</dbReference>
<proteinExistence type="predicted"/>
<dbReference type="AlphaFoldDB" id="B2IHL2"/>
<keyword evidence="7" id="KW-1185">Reference proteome</keyword>
<dbReference type="SMART" id="SM00347">
    <property type="entry name" value="HTH_MARR"/>
    <property type="match status" value="1"/>
</dbReference>
<dbReference type="GO" id="GO:0003677">
    <property type="term" value="F:DNA binding"/>
    <property type="evidence" value="ECO:0007669"/>
    <property type="project" value="UniProtKB-KW"/>
</dbReference>
<dbReference type="NCBIfam" id="NF047395">
    <property type="entry name" value="TransRegLtdR"/>
    <property type="match status" value="1"/>
</dbReference>
<organism evidence="6 7">
    <name type="scientific">Beijerinckia indica subsp. indica (strain ATCC 9039 / DSM 1715 / NCIMB 8712)</name>
    <dbReference type="NCBI Taxonomy" id="395963"/>
    <lineage>
        <taxon>Bacteria</taxon>
        <taxon>Pseudomonadati</taxon>
        <taxon>Pseudomonadota</taxon>
        <taxon>Alphaproteobacteria</taxon>
        <taxon>Hyphomicrobiales</taxon>
        <taxon>Beijerinckiaceae</taxon>
        <taxon>Beijerinckia</taxon>
    </lineage>
</organism>
<dbReference type="InterPro" id="IPR039422">
    <property type="entry name" value="MarR/SlyA-like"/>
</dbReference>
<dbReference type="InterPro" id="IPR023187">
    <property type="entry name" value="Tscrpt_reg_MarR-type_CS"/>
</dbReference>